<comment type="similarity">
    <text evidence="1">Belongs to the sigma-70 factor family. ECF subfamily.</text>
</comment>
<reference evidence="8 9" key="1">
    <citation type="submission" date="2018-08" db="EMBL/GenBank/DDBJ databases">
        <title>Sequencing the genomes of 1000 actinobacteria strains.</title>
        <authorList>
            <person name="Klenk H.-P."/>
        </authorList>
    </citation>
    <scope>NUCLEOTIDE SEQUENCE [LARGE SCALE GENOMIC DNA]</scope>
    <source>
        <strain evidence="8 9">DSM 44099</strain>
    </source>
</reference>
<dbReference type="OrthoDB" id="3692620at2"/>
<dbReference type="NCBIfam" id="TIGR02937">
    <property type="entry name" value="sigma70-ECF"/>
    <property type="match status" value="1"/>
</dbReference>
<dbReference type="InterPro" id="IPR013324">
    <property type="entry name" value="RNA_pol_sigma_r3/r4-like"/>
</dbReference>
<evidence type="ECO:0000259" key="6">
    <source>
        <dbReference type="Pfam" id="PF04542"/>
    </source>
</evidence>
<evidence type="ECO:0000259" key="7">
    <source>
        <dbReference type="Pfam" id="PF08281"/>
    </source>
</evidence>
<evidence type="ECO:0000256" key="4">
    <source>
        <dbReference type="ARBA" id="ARBA00023125"/>
    </source>
</evidence>
<gene>
    <name evidence="8" type="ORF">DFJ67_5039</name>
</gene>
<keyword evidence="2" id="KW-0805">Transcription regulation</keyword>
<keyword evidence="5" id="KW-0804">Transcription</keyword>
<protein>
    <submittedName>
        <fullName evidence="8">RNA polymerase sigma-70 factor (Sigma-E family)</fullName>
    </submittedName>
</protein>
<dbReference type="InterPro" id="IPR014284">
    <property type="entry name" value="RNA_pol_sigma-70_dom"/>
</dbReference>
<dbReference type="RefSeq" id="WP_116070233.1">
    <property type="nucleotide sequence ID" value="NZ_BONB01000004.1"/>
</dbReference>
<keyword evidence="9" id="KW-1185">Reference proteome</keyword>
<dbReference type="NCBIfam" id="TIGR02983">
    <property type="entry name" value="SigE-fam_strep"/>
    <property type="match status" value="1"/>
</dbReference>
<dbReference type="InterPro" id="IPR013325">
    <property type="entry name" value="RNA_pol_sigma_r2"/>
</dbReference>
<dbReference type="InterPro" id="IPR036388">
    <property type="entry name" value="WH-like_DNA-bd_sf"/>
</dbReference>
<dbReference type="PANTHER" id="PTHR43133:SF50">
    <property type="entry name" value="ECF RNA POLYMERASE SIGMA FACTOR SIGM"/>
    <property type="match status" value="1"/>
</dbReference>
<proteinExistence type="inferred from homology"/>
<evidence type="ECO:0000313" key="8">
    <source>
        <dbReference type="EMBL" id="REF99013.1"/>
    </source>
</evidence>
<dbReference type="AlphaFoldDB" id="A0A3D9ZSP2"/>
<organism evidence="8 9">
    <name type="scientific">Asanoa ferruginea</name>
    <dbReference type="NCBI Taxonomy" id="53367"/>
    <lineage>
        <taxon>Bacteria</taxon>
        <taxon>Bacillati</taxon>
        <taxon>Actinomycetota</taxon>
        <taxon>Actinomycetes</taxon>
        <taxon>Micromonosporales</taxon>
        <taxon>Micromonosporaceae</taxon>
        <taxon>Asanoa</taxon>
    </lineage>
</organism>
<dbReference type="EMBL" id="QUMQ01000001">
    <property type="protein sequence ID" value="REF99013.1"/>
    <property type="molecule type" value="Genomic_DNA"/>
</dbReference>
<feature type="domain" description="RNA polymerase sigma-70 region 2" evidence="6">
    <location>
        <begin position="12"/>
        <end position="69"/>
    </location>
</feature>
<dbReference type="SUPFAM" id="SSF88946">
    <property type="entry name" value="Sigma2 domain of RNA polymerase sigma factors"/>
    <property type="match status" value="1"/>
</dbReference>
<dbReference type="PANTHER" id="PTHR43133">
    <property type="entry name" value="RNA POLYMERASE ECF-TYPE SIGMA FACTO"/>
    <property type="match status" value="1"/>
</dbReference>
<dbReference type="Pfam" id="PF08281">
    <property type="entry name" value="Sigma70_r4_2"/>
    <property type="match status" value="1"/>
</dbReference>
<evidence type="ECO:0000256" key="3">
    <source>
        <dbReference type="ARBA" id="ARBA00023082"/>
    </source>
</evidence>
<name>A0A3D9ZSP2_9ACTN</name>
<dbReference type="Pfam" id="PF04542">
    <property type="entry name" value="Sigma70_r2"/>
    <property type="match status" value="1"/>
</dbReference>
<evidence type="ECO:0000256" key="5">
    <source>
        <dbReference type="ARBA" id="ARBA00023163"/>
    </source>
</evidence>
<dbReference type="Gene3D" id="1.10.1740.10">
    <property type="match status" value="1"/>
</dbReference>
<comment type="caution">
    <text evidence="8">The sequence shown here is derived from an EMBL/GenBank/DDBJ whole genome shotgun (WGS) entry which is preliminary data.</text>
</comment>
<dbReference type="GO" id="GO:0016987">
    <property type="term" value="F:sigma factor activity"/>
    <property type="evidence" value="ECO:0007669"/>
    <property type="project" value="UniProtKB-KW"/>
</dbReference>
<evidence type="ECO:0000256" key="1">
    <source>
        <dbReference type="ARBA" id="ARBA00010641"/>
    </source>
</evidence>
<dbReference type="InterPro" id="IPR013249">
    <property type="entry name" value="RNA_pol_sigma70_r4_t2"/>
</dbReference>
<evidence type="ECO:0000256" key="2">
    <source>
        <dbReference type="ARBA" id="ARBA00023015"/>
    </source>
</evidence>
<dbReference type="SUPFAM" id="SSF88659">
    <property type="entry name" value="Sigma3 and sigma4 domains of RNA polymerase sigma factors"/>
    <property type="match status" value="1"/>
</dbReference>
<sequence length="159" mass="17921">MTTDFADFVRLRYSELLRSAYLLTGSTHAAEDLLQTALLKAMGRWSTIDEPLPYIRRSMVNLHVSVWRRYGAREILHAVLPERGVRDGVHQVEQRHAIVDALRALPPRTRAVVVLRYWDDLSEADTAAALNCSIGTVKSQASRGLARLRVVLGERTMTP</sequence>
<dbReference type="CDD" id="cd06171">
    <property type="entry name" value="Sigma70_r4"/>
    <property type="match status" value="1"/>
</dbReference>
<keyword evidence="4" id="KW-0238">DNA-binding</keyword>
<dbReference type="InterPro" id="IPR007627">
    <property type="entry name" value="RNA_pol_sigma70_r2"/>
</dbReference>
<evidence type="ECO:0000313" key="9">
    <source>
        <dbReference type="Proteomes" id="UP000256913"/>
    </source>
</evidence>
<dbReference type="GO" id="GO:0006352">
    <property type="term" value="P:DNA-templated transcription initiation"/>
    <property type="evidence" value="ECO:0007669"/>
    <property type="project" value="InterPro"/>
</dbReference>
<dbReference type="GO" id="GO:0003677">
    <property type="term" value="F:DNA binding"/>
    <property type="evidence" value="ECO:0007669"/>
    <property type="project" value="UniProtKB-KW"/>
</dbReference>
<dbReference type="InterPro" id="IPR014325">
    <property type="entry name" value="RNA_pol_sigma-E_actinobac"/>
</dbReference>
<feature type="domain" description="RNA polymerase sigma factor 70 region 4 type 2" evidence="7">
    <location>
        <begin position="96"/>
        <end position="148"/>
    </location>
</feature>
<dbReference type="Proteomes" id="UP000256913">
    <property type="component" value="Unassembled WGS sequence"/>
</dbReference>
<dbReference type="InterPro" id="IPR039425">
    <property type="entry name" value="RNA_pol_sigma-70-like"/>
</dbReference>
<accession>A0A3D9ZSP2</accession>
<keyword evidence="3" id="KW-0731">Sigma factor</keyword>
<dbReference type="Gene3D" id="1.10.10.10">
    <property type="entry name" value="Winged helix-like DNA-binding domain superfamily/Winged helix DNA-binding domain"/>
    <property type="match status" value="1"/>
</dbReference>